<feature type="domain" description="Glycosyl transferase family 1" evidence="1">
    <location>
        <begin position="209"/>
        <end position="356"/>
    </location>
</feature>
<dbReference type="PANTHER" id="PTHR45947:SF3">
    <property type="entry name" value="SULFOQUINOVOSYL TRANSFERASE SQD2"/>
    <property type="match status" value="1"/>
</dbReference>
<gene>
    <name evidence="2" type="ORF">A2954_06985</name>
</gene>
<dbReference type="InterPro" id="IPR050194">
    <property type="entry name" value="Glycosyltransferase_grp1"/>
</dbReference>
<dbReference type="AlphaFoldDB" id="A0A1F7IE14"/>
<protein>
    <recommendedName>
        <fullName evidence="1">Glycosyl transferase family 1 domain-containing protein</fullName>
    </recommendedName>
</protein>
<name>A0A1F7IE14_9BACT</name>
<reference evidence="2 3" key="1">
    <citation type="journal article" date="2016" name="Nat. Commun.">
        <title>Thousands of microbial genomes shed light on interconnected biogeochemical processes in an aquifer system.</title>
        <authorList>
            <person name="Anantharaman K."/>
            <person name="Brown C.T."/>
            <person name="Hug L.A."/>
            <person name="Sharon I."/>
            <person name="Castelle C.J."/>
            <person name="Probst A.J."/>
            <person name="Thomas B.C."/>
            <person name="Singh A."/>
            <person name="Wilkins M.J."/>
            <person name="Karaoz U."/>
            <person name="Brodie E.L."/>
            <person name="Williams K.H."/>
            <person name="Hubbard S.S."/>
            <person name="Banfield J.F."/>
        </authorList>
    </citation>
    <scope>NUCLEOTIDE SEQUENCE [LARGE SCALE GENOMIC DNA]</scope>
</reference>
<sequence length="380" mass="44088">MKIALVHDQLQEFGGAERVLVAFKKIFPQADVYTSFYNPEKLGIHSKYFKNWRIITSWTDKIPFLKNIYSPLRFITPWIWESFDFSKYDLVISSSGSYMSKGIITRPETVHISYLHHQPRYLYSYETGSLHELQKYLLFRIYANLVNHPLRLWDYISSQRPDYLIANSEETKKRIQKFYRRDSYVIYPPVNIPAKDTILARSDQDGTNNFAYFITTSRLAKAKHINILIKAANNLKFNLKIVGTGRDENYLKSIAGNTVEFLGNISDDKQPILYLNAKAFLFSAVDEEFGIAPVEAMGYGLPVIAYASGGIKETIRDEFNGYLFNELVPSSLISQIKKIESMSKEKYLEMRKNTRKESEKYSFANFKKQVLDFINSKMSS</sequence>
<proteinExistence type="predicted"/>
<accession>A0A1F7IE14</accession>
<dbReference type="STRING" id="1802056.A2954_06985"/>
<evidence type="ECO:0000313" key="2">
    <source>
        <dbReference type="EMBL" id="OGK41597.1"/>
    </source>
</evidence>
<evidence type="ECO:0000313" key="3">
    <source>
        <dbReference type="Proteomes" id="UP000177698"/>
    </source>
</evidence>
<dbReference type="SUPFAM" id="SSF53756">
    <property type="entry name" value="UDP-Glycosyltransferase/glycogen phosphorylase"/>
    <property type="match status" value="1"/>
</dbReference>
<dbReference type="EMBL" id="MGAG01000010">
    <property type="protein sequence ID" value="OGK41597.1"/>
    <property type="molecule type" value="Genomic_DNA"/>
</dbReference>
<dbReference type="Proteomes" id="UP000177698">
    <property type="component" value="Unassembled WGS sequence"/>
</dbReference>
<dbReference type="Gene3D" id="3.40.50.2000">
    <property type="entry name" value="Glycogen Phosphorylase B"/>
    <property type="match status" value="2"/>
</dbReference>
<dbReference type="InterPro" id="IPR001296">
    <property type="entry name" value="Glyco_trans_1"/>
</dbReference>
<dbReference type="PANTHER" id="PTHR45947">
    <property type="entry name" value="SULFOQUINOVOSYL TRANSFERASE SQD2"/>
    <property type="match status" value="1"/>
</dbReference>
<comment type="caution">
    <text evidence="2">The sequence shown here is derived from an EMBL/GenBank/DDBJ whole genome shotgun (WGS) entry which is preliminary data.</text>
</comment>
<evidence type="ECO:0000259" key="1">
    <source>
        <dbReference type="Pfam" id="PF00534"/>
    </source>
</evidence>
<dbReference type="GO" id="GO:0016757">
    <property type="term" value="F:glycosyltransferase activity"/>
    <property type="evidence" value="ECO:0007669"/>
    <property type="project" value="InterPro"/>
</dbReference>
<organism evidence="2 3">
    <name type="scientific">Candidatus Roizmanbacteria bacterium RIFCSPLOWO2_01_FULL_37_12</name>
    <dbReference type="NCBI Taxonomy" id="1802056"/>
    <lineage>
        <taxon>Bacteria</taxon>
        <taxon>Candidatus Roizmaniibacteriota</taxon>
    </lineage>
</organism>
<dbReference type="Pfam" id="PF00534">
    <property type="entry name" value="Glycos_transf_1"/>
    <property type="match status" value="1"/>
</dbReference>